<accession>A0A135V6C4</accession>
<keyword evidence="3" id="KW-1185">Reference proteome</keyword>
<name>A0A135V6C4_9PEZI</name>
<feature type="compositionally biased region" description="Low complexity" evidence="1">
    <location>
        <begin position="432"/>
        <end position="441"/>
    </location>
</feature>
<dbReference type="OrthoDB" id="3819888at2759"/>
<evidence type="ECO:0000256" key="1">
    <source>
        <dbReference type="SAM" id="MobiDB-lite"/>
    </source>
</evidence>
<proteinExistence type="predicted"/>
<reference evidence="2 3" key="1">
    <citation type="submission" date="2014-02" db="EMBL/GenBank/DDBJ databases">
        <title>The genome sequence of Colletotrichum salicis CBS 607.94.</title>
        <authorList>
            <person name="Baroncelli R."/>
            <person name="Thon M.R."/>
        </authorList>
    </citation>
    <scope>NUCLEOTIDE SEQUENCE [LARGE SCALE GENOMIC DNA]</scope>
    <source>
        <strain evidence="2 3">CBS 607.94</strain>
    </source>
</reference>
<feature type="compositionally biased region" description="Basic and acidic residues" evidence="1">
    <location>
        <begin position="175"/>
        <end position="201"/>
    </location>
</feature>
<feature type="compositionally biased region" description="Basic and acidic residues" evidence="1">
    <location>
        <begin position="461"/>
        <end position="479"/>
    </location>
</feature>
<feature type="region of interest" description="Disordered" evidence="1">
    <location>
        <begin position="170"/>
        <end position="204"/>
    </location>
</feature>
<protein>
    <submittedName>
        <fullName evidence="2">Uncharacterized protein</fullName>
    </submittedName>
</protein>
<dbReference type="Proteomes" id="UP000070121">
    <property type="component" value="Unassembled WGS sequence"/>
</dbReference>
<organism evidence="2 3">
    <name type="scientific">Colletotrichum salicis</name>
    <dbReference type="NCBI Taxonomy" id="1209931"/>
    <lineage>
        <taxon>Eukaryota</taxon>
        <taxon>Fungi</taxon>
        <taxon>Dikarya</taxon>
        <taxon>Ascomycota</taxon>
        <taxon>Pezizomycotina</taxon>
        <taxon>Sordariomycetes</taxon>
        <taxon>Hypocreomycetidae</taxon>
        <taxon>Glomerellales</taxon>
        <taxon>Glomerellaceae</taxon>
        <taxon>Colletotrichum</taxon>
        <taxon>Colletotrichum acutatum species complex</taxon>
    </lineage>
</organism>
<dbReference type="AlphaFoldDB" id="A0A135V6C4"/>
<gene>
    <name evidence="2" type="ORF">CSAL01_05571</name>
</gene>
<feature type="region of interest" description="Disordered" evidence="1">
    <location>
        <begin position="424"/>
        <end position="486"/>
    </location>
</feature>
<comment type="caution">
    <text evidence="2">The sequence shown here is derived from an EMBL/GenBank/DDBJ whole genome shotgun (WGS) entry which is preliminary data.</text>
</comment>
<dbReference type="STRING" id="1209931.A0A135V6C4"/>
<evidence type="ECO:0000313" key="3">
    <source>
        <dbReference type="Proteomes" id="UP000070121"/>
    </source>
</evidence>
<sequence>MTYSILGIDWGSTAIRATVCVRKTKELHPIWNHGAVPGHDIRYQTGAFNSTLYVDDRGGIVYTGEVYNQSCTPIPSKLFLCEDRETGNPLLDGLLAKFRDMEKRIRRALEAIVRTVFQEVTKFCTDHSLYIDEVGLSYPAHWMPQELSNYENLIAAVMIESIPQIDFAPKSTGRHLRDVPPKDQEARDRLTREHGLARGRSDQPQYSFNISKGAALAAVNNITVQEFINRGAAFGFQIGRPEKGVNGSFISWESAATLALNPDNFHYFRKRYGGSTRFKIVCDPLLQASAKWDHIPAAWCYDVLEIAPPAKGHWEFCLRLHDFGDGKLGLIIRKNKLSWKGKAVLEKMTYGPFPFEYDTCSRCCLVNMDQVRSDDTDFESGIFMTEEGKLVLCDPEAVNDQIRDLQKENNDRLRDLSGIDASMSQKMKEKQPGQQQQGEQQRNTAEKRPRSTLVSQMRGGGEPRKESGRDDDRIQESAYKKRLMKR</sequence>
<evidence type="ECO:0000313" key="2">
    <source>
        <dbReference type="EMBL" id="KXH68067.1"/>
    </source>
</evidence>
<dbReference type="EMBL" id="JFFI01000388">
    <property type="protein sequence ID" value="KXH68067.1"/>
    <property type="molecule type" value="Genomic_DNA"/>
</dbReference>